<reference evidence="1 2" key="1">
    <citation type="submission" date="2018-06" db="EMBL/GenBank/DDBJ databases">
        <title>Spirosoma sp. HMF3257 Genome sequencing and assembly.</title>
        <authorList>
            <person name="Kang H."/>
            <person name="Cha I."/>
            <person name="Kim H."/>
            <person name="Kang J."/>
            <person name="Joh K."/>
        </authorList>
    </citation>
    <scope>NUCLEOTIDE SEQUENCE [LARGE SCALE GENOMIC DNA]</scope>
    <source>
        <strain evidence="1 2">HMF3257</strain>
    </source>
</reference>
<dbReference type="RefSeq" id="WP_111341920.1">
    <property type="nucleotide sequence ID" value="NZ_QLII01000001.1"/>
</dbReference>
<sequence length="85" mass="9576">MIRFSLVSLRLLMLMGWLIGLPPHHKLVAQSVPLRVANSIRYDSAAISRIADFGRVWGVIRYFHPLAGKGQLDTDSLVIDYLEPC</sequence>
<name>A0A327NI90_9BACT</name>
<comment type="caution">
    <text evidence="1">The sequence shown here is derived from an EMBL/GenBank/DDBJ whole genome shotgun (WGS) entry which is preliminary data.</text>
</comment>
<gene>
    <name evidence="1" type="ORF">HMF3257_10195</name>
</gene>
<organism evidence="1 2">
    <name type="scientific">Spirosoma telluris</name>
    <dbReference type="NCBI Taxonomy" id="2183553"/>
    <lineage>
        <taxon>Bacteria</taxon>
        <taxon>Pseudomonadati</taxon>
        <taxon>Bacteroidota</taxon>
        <taxon>Cytophagia</taxon>
        <taxon>Cytophagales</taxon>
        <taxon>Cytophagaceae</taxon>
        <taxon>Spirosoma</taxon>
    </lineage>
</organism>
<dbReference type="AlphaFoldDB" id="A0A327NI90"/>
<dbReference type="OrthoDB" id="5379939at2"/>
<accession>A0A327NI90</accession>
<proteinExistence type="predicted"/>
<evidence type="ECO:0000313" key="2">
    <source>
        <dbReference type="Proteomes" id="UP000249016"/>
    </source>
</evidence>
<keyword evidence="2" id="KW-1185">Reference proteome</keyword>
<dbReference type="Proteomes" id="UP000249016">
    <property type="component" value="Unassembled WGS sequence"/>
</dbReference>
<evidence type="ECO:0000313" key="1">
    <source>
        <dbReference type="EMBL" id="RAI74545.1"/>
    </source>
</evidence>
<protein>
    <submittedName>
        <fullName evidence="1">Uncharacterized protein</fullName>
    </submittedName>
</protein>
<dbReference type="EMBL" id="QLII01000001">
    <property type="protein sequence ID" value="RAI74545.1"/>
    <property type="molecule type" value="Genomic_DNA"/>
</dbReference>